<dbReference type="InterPro" id="IPR035914">
    <property type="entry name" value="Sperma_CUB_dom_sf"/>
</dbReference>
<feature type="compositionally biased region" description="Low complexity" evidence="4">
    <location>
        <begin position="18"/>
        <end position="46"/>
    </location>
</feature>
<dbReference type="FunFam" id="2.60.120.290:FF:000005">
    <property type="entry name" value="Procollagen C-endopeptidase enhancer 1"/>
    <property type="match status" value="3"/>
</dbReference>
<evidence type="ECO:0000256" key="4">
    <source>
        <dbReference type="SAM" id="MobiDB-lite"/>
    </source>
</evidence>
<dbReference type="Proteomes" id="UP001501920">
    <property type="component" value="Chromosome 10"/>
</dbReference>
<dbReference type="CDD" id="cd00041">
    <property type="entry name" value="CUB"/>
    <property type="match status" value="3"/>
</dbReference>
<protein>
    <recommendedName>
        <fullName evidence="5">CUB domain-containing protein</fullName>
    </recommendedName>
</protein>
<dbReference type="PROSITE" id="PS01180">
    <property type="entry name" value="CUB"/>
    <property type="match status" value="3"/>
</dbReference>
<organism evidence="6 7">
    <name type="scientific">Pygocentrus nattereri</name>
    <name type="common">Red-bellied piranha</name>
    <dbReference type="NCBI Taxonomy" id="42514"/>
    <lineage>
        <taxon>Eukaryota</taxon>
        <taxon>Metazoa</taxon>
        <taxon>Chordata</taxon>
        <taxon>Craniata</taxon>
        <taxon>Vertebrata</taxon>
        <taxon>Euteleostomi</taxon>
        <taxon>Actinopterygii</taxon>
        <taxon>Neopterygii</taxon>
        <taxon>Teleostei</taxon>
        <taxon>Ostariophysi</taxon>
        <taxon>Characiformes</taxon>
        <taxon>Characoidei</taxon>
        <taxon>Pygocentrus</taxon>
    </lineage>
</organism>
<keyword evidence="7" id="KW-1185">Reference proteome</keyword>
<dbReference type="Gene3D" id="2.60.120.290">
    <property type="entry name" value="Spermadhesin, CUB domain"/>
    <property type="match status" value="3"/>
</dbReference>
<dbReference type="PANTHER" id="PTHR24251">
    <property type="entry name" value="OVOCHYMASE-RELATED"/>
    <property type="match status" value="1"/>
</dbReference>
<dbReference type="SUPFAM" id="SSF49854">
    <property type="entry name" value="Spermadhesin, CUB domain"/>
    <property type="match status" value="3"/>
</dbReference>
<dbReference type="PANTHER" id="PTHR24251:SF41">
    <property type="entry name" value="DELETED IN MALIGNANT BRAIN TUMORS 1 PROTEIN-LIKE"/>
    <property type="match status" value="1"/>
</dbReference>
<evidence type="ECO:0000313" key="6">
    <source>
        <dbReference type="Ensembl" id="ENSPNAP00000071285.1"/>
    </source>
</evidence>
<accession>A0AAR2L417</accession>
<reference evidence="6 7" key="1">
    <citation type="submission" date="2020-10" db="EMBL/GenBank/DDBJ databases">
        <title>Pygocentrus nattereri (red-bellied piranha) genome, fPygNat1, primary haplotype.</title>
        <authorList>
            <person name="Myers G."/>
            <person name="Meyer A."/>
            <person name="Karagic N."/>
            <person name="Pippel M."/>
            <person name="Winkler S."/>
            <person name="Tracey A."/>
            <person name="Wood J."/>
            <person name="Formenti G."/>
            <person name="Howe K."/>
            <person name="Fedrigo O."/>
            <person name="Jarvis E.D."/>
        </authorList>
    </citation>
    <scope>NUCLEOTIDE SEQUENCE [LARGE SCALE GENOMIC DNA]</scope>
</reference>
<reference evidence="6" key="2">
    <citation type="submission" date="2025-08" db="UniProtKB">
        <authorList>
            <consortium name="Ensembl"/>
        </authorList>
    </citation>
    <scope>IDENTIFICATION</scope>
</reference>
<feature type="domain" description="CUB" evidence="5">
    <location>
        <begin position="203"/>
        <end position="308"/>
    </location>
</feature>
<evidence type="ECO:0000259" key="5">
    <source>
        <dbReference type="PROSITE" id="PS01180"/>
    </source>
</evidence>
<keyword evidence="1" id="KW-0677">Repeat</keyword>
<evidence type="ECO:0000256" key="3">
    <source>
        <dbReference type="PROSITE-ProRule" id="PRU00059"/>
    </source>
</evidence>
<dbReference type="AlphaFoldDB" id="A0AAR2L417"/>
<dbReference type="Ensembl" id="ENSPNAT00000043442.1">
    <property type="protein sequence ID" value="ENSPNAP00000071285.1"/>
    <property type="gene ID" value="ENSPNAG00000036720.1"/>
</dbReference>
<dbReference type="GeneTree" id="ENSGT00940000155299"/>
<reference evidence="6" key="3">
    <citation type="submission" date="2025-09" db="UniProtKB">
        <authorList>
            <consortium name="Ensembl"/>
        </authorList>
    </citation>
    <scope>IDENTIFICATION</scope>
</reference>
<feature type="region of interest" description="Disordered" evidence="4">
    <location>
        <begin position="175"/>
        <end position="201"/>
    </location>
</feature>
<dbReference type="InterPro" id="IPR000859">
    <property type="entry name" value="CUB_dom"/>
</dbReference>
<dbReference type="Pfam" id="PF00431">
    <property type="entry name" value="CUB"/>
    <property type="match status" value="3"/>
</dbReference>
<feature type="region of interest" description="Disordered" evidence="4">
    <location>
        <begin position="1"/>
        <end position="72"/>
    </location>
</feature>
<feature type="domain" description="CUB" evidence="5">
    <location>
        <begin position="313"/>
        <end position="420"/>
    </location>
</feature>
<gene>
    <name evidence="6" type="primary">PTPRH</name>
</gene>
<comment type="caution">
    <text evidence="3">Lacks conserved residue(s) required for the propagation of feature annotation.</text>
</comment>
<feature type="domain" description="CUB" evidence="5">
    <location>
        <begin position="71"/>
        <end position="176"/>
    </location>
</feature>
<evidence type="ECO:0000313" key="7">
    <source>
        <dbReference type="Proteomes" id="UP001501920"/>
    </source>
</evidence>
<proteinExistence type="predicted"/>
<evidence type="ECO:0000256" key="2">
    <source>
        <dbReference type="ARBA" id="ARBA00023157"/>
    </source>
</evidence>
<dbReference type="SMART" id="SM00042">
    <property type="entry name" value="CUB"/>
    <property type="match status" value="3"/>
</dbReference>
<evidence type="ECO:0000256" key="1">
    <source>
        <dbReference type="ARBA" id="ARBA00022737"/>
    </source>
</evidence>
<name>A0AAR2L417_PYGNA</name>
<sequence length="434" mass="47912">FALLEFKCSGSLELTDDPPSSTEPTIESSTVPPEPTTEAPTPTSAPHPERSAGSPGPSVDPTNQESVGASCGEDLTNARGEFFSPQYPNNYPNNANCTWTLLASETQVINLNFTFVDFETCCDSIRVYDGPTDAYPLLGRLPQDQRYRSTRNSLTIVFSSDSSVTRQGFRAQWVSAAPHPERSAGSPGPSVDPTNQESVGASCGEDLTNARGEFFSPQYPNNYPNNANCTWRLLASETQVINLNFTFVDFEMCCDSIRVYDGPTDAYPLLGRLPQDQRYRSTRNSLTIVFSSDSSVTRQGFRAQWVSAVEAPCGGDLTNPSGEFFSPQFPNYYPHNASCTWRLLAPERQVVNLTFMFVHLEECCDSIRVYDGSNDTYPLLGILAQDQRHHFNSTRNSLTVVFLSDNSITGQGFRAQWVFSGAKTESTAKVEKEE</sequence>
<keyword evidence="2" id="KW-1015">Disulfide bond</keyword>